<dbReference type="RefSeq" id="WP_065240107.1">
    <property type="nucleotide sequence ID" value="NZ_CAAAHQ010000005.1"/>
</dbReference>
<keyword evidence="3" id="KW-1185">Reference proteome</keyword>
<evidence type="ECO:0000313" key="3">
    <source>
        <dbReference type="Proteomes" id="UP000054854"/>
    </source>
</evidence>
<proteinExistence type="predicted"/>
<dbReference type="EMBL" id="LNXX01000042">
    <property type="protein sequence ID" value="KTC83522.1"/>
    <property type="molecule type" value="Genomic_DNA"/>
</dbReference>
<evidence type="ECO:0000313" key="4">
    <source>
        <dbReference type="Proteomes" id="UP000255316"/>
    </source>
</evidence>
<evidence type="ECO:0000313" key="2">
    <source>
        <dbReference type="EMBL" id="STX35611.1"/>
    </source>
</evidence>
<dbReference type="AlphaFoldDB" id="A0A378IM99"/>
<organism evidence="2 4">
    <name type="scientific">Legionella cincinnatiensis</name>
    <dbReference type="NCBI Taxonomy" id="28085"/>
    <lineage>
        <taxon>Bacteria</taxon>
        <taxon>Pseudomonadati</taxon>
        <taxon>Pseudomonadota</taxon>
        <taxon>Gammaproteobacteria</taxon>
        <taxon>Legionellales</taxon>
        <taxon>Legionellaceae</taxon>
        <taxon>Legionella</taxon>
    </lineage>
</organism>
<sequence length="128" mass="14902">MGALRMDLYLKHSALRYCHGNRAVKKRILDEFCETRGYHRKSAAWLLRQLFISVQKPKKPGKKKTYEPSLLLEPLKKIGLATDQTFGKRLKEALPRWLPHYNKHHESSLDKLSAHLLANERGKQLIVC</sequence>
<protein>
    <recommendedName>
        <fullName evidence="5">Integrase</fullName>
    </recommendedName>
</protein>
<dbReference type="EMBL" id="UGNX01000001">
    <property type="protein sequence ID" value="STX35611.1"/>
    <property type="molecule type" value="Genomic_DNA"/>
</dbReference>
<evidence type="ECO:0000313" key="1">
    <source>
        <dbReference type="EMBL" id="KTC83522.1"/>
    </source>
</evidence>
<dbReference type="Proteomes" id="UP000054854">
    <property type="component" value="Unassembled WGS sequence"/>
</dbReference>
<reference evidence="1 3" key="1">
    <citation type="submission" date="2015-11" db="EMBL/GenBank/DDBJ databases">
        <title>Genomic analysis of 38 Legionella species identifies large and diverse effector repertoires.</title>
        <authorList>
            <person name="Burstein D."/>
            <person name="Amaro F."/>
            <person name="Zusman T."/>
            <person name="Lifshitz Z."/>
            <person name="Cohen O."/>
            <person name="Gilbert J.A."/>
            <person name="Pupko T."/>
            <person name="Shuman H.A."/>
            <person name="Segal G."/>
        </authorList>
    </citation>
    <scope>NUCLEOTIDE SEQUENCE [LARGE SCALE GENOMIC DNA]</scope>
    <source>
        <strain evidence="1 3">CDC#72-OH-14</strain>
    </source>
</reference>
<name>A0A378IM99_9GAMM</name>
<dbReference type="Proteomes" id="UP000255316">
    <property type="component" value="Unassembled WGS sequence"/>
</dbReference>
<evidence type="ECO:0008006" key="5">
    <source>
        <dbReference type="Google" id="ProtNLM"/>
    </source>
</evidence>
<accession>A0A378IM99</accession>
<reference evidence="2 4" key="2">
    <citation type="submission" date="2018-06" db="EMBL/GenBank/DDBJ databases">
        <authorList>
            <consortium name="Pathogen Informatics"/>
            <person name="Doyle S."/>
        </authorList>
    </citation>
    <scope>NUCLEOTIDE SEQUENCE [LARGE SCALE GENOMIC DNA]</scope>
    <source>
        <strain evidence="2 4">NCTC12438</strain>
    </source>
</reference>
<gene>
    <name evidence="1" type="ORF">Lcin_2209</name>
    <name evidence="2" type="ORF">NCTC12438_02228</name>
</gene>